<comment type="caution">
    <text evidence="1">The sequence shown here is derived from an EMBL/GenBank/DDBJ whole genome shotgun (WGS) entry which is preliminary data.</text>
</comment>
<accession>X0UAW9</accession>
<dbReference type="EMBL" id="BARS01026625">
    <property type="protein sequence ID" value="GAG02720.1"/>
    <property type="molecule type" value="Genomic_DNA"/>
</dbReference>
<sequence length="216" mass="25613">MSADFDPFANKPDIAPATRKLYTFNLMKLNGKKPIKNLNFLSKPEIISYLDELKANTRRTYIIAIVSSLKDRPEARYKKLYNKYYQMLVDINTELKSNTTKTEKQKDNWLSQEEVMEKCESLGEIVNEIKGKRKITPDQYTQLLHAVILGLYCLQPPRRNNDYTNCYMVKKVPEDTEHNYLDIKRWEWVFNNYKTKKTYKQMKLPVPEKLTNLLKV</sequence>
<evidence type="ECO:0008006" key="2">
    <source>
        <dbReference type="Google" id="ProtNLM"/>
    </source>
</evidence>
<feature type="non-terminal residue" evidence="1">
    <location>
        <position position="216"/>
    </location>
</feature>
<protein>
    <recommendedName>
        <fullName evidence="2">Core-binding (CB) domain-containing protein</fullName>
    </recommendedName>
</protein>
<reference evidence="1" key="1">
    <citation type="journal article" date="2014" name="Front. Microbiol.">
        <title>High frequency of phylogenetically diverse reductive dehalogenase-homologous genes in deep subseafloor sedimentary metagenomes.</title>
        <authorList>
            <person name="Kawai M."/>
            <person name="Futagami T."/>
            <person name="Toyoda A."/>
            <person name="Takaki Y."/>
            <person name="Nishi S."/>
            <person name="Hori S."/>
            <person name="Arai W."/>
            <person name="Tsubouchi T."/>
            <person name="Morono Y."/>
            <person name="Uchiyama I."/>
            <person name="Ito T."/>
            <person name="Fujiyama A."/>
            <person name="Inagaki F."/>
            <person name="Takami H."/>
        </authorList>
    </citation>
    <scope>NUCLEOTIDE SEQUENCE</scope>
    <source>
        <strain evidence="1">Expedition CK06-06</strain>
    </source>
</reference>
<proteinExistence type="predicted"/>
<name>X0UAW9_9ZZZZ</name>
<organism evidence="1">
    <name type="scientific">marine sediment metagenome</name>
    <dbReference type="NCBI Taxonomy" id="412755"/>
    <lineage>
        <taxon>unclassified sequences</taxon>
        <taxon>metagenomes</taxon>
        <taxon>ecological metagenomes</taxon>
    </lineage>
</organism>
<gene>
    <name evidence="1" type="ORF">S01H1_41947</name>
</gene>
<evidence type="ECO:0000313" key="1">
    <source>
        <dbReference type="EMBL" id="GAG02720.1"/>
    </source>
</evidence>
<dbReference type="AlphaFoldDB" id="X0UAW9"/>